<gene>
    <name evidence="1" type="ORF">BJY18_000709</name>
</gene>
<sequence>MSMECAFCTDGIDHCHGTLVVHPDGGFAECTDPDCADLARVRHGLIIDCQTVDPACACGAAVVTEAVLRQAS</sequence>
<comment type="caution">
    <text evidence="1">The sequence shown here is derived from an EMBL/GenBank/DDBJ whole genome shotgun (WGS) entry which is preliminary data.</text>
</comment>
<reference evidence="1 2" key="1">
    <citation type="submission" date="2020-08" db="EMBL/GenBank/DDBJ databases">
        <title>Sequencing the genomes of 1000 actinobacteria strains.</title>
        <authorList>
            <person name="Klenk H.-P."/>
        </authorList>
    </citation>
    <scope>NUCLEOTIDE SEQUENCE [LARGE SCALE GENOMIC DNA]</scope>
    <source>
        <strain evidence="1 2">DSM 45859</strain>
    </source>
</reference>
<accession>A0A840IQB1</accession>
<evidence type="ECO:0000313" key="2">
    <source>
        <dbReference type="Proteomes" id="UP000581769"/>
    </source>
</evidence>
<dbReference type="AlphaFoldDB" id="A0A840IQB1"/>
<proteinExistence type="predicted"/>
<organism evidence="1 2">
    <name type="scientific">Amycolatopsis jiangsuensis</name>
    <dbReference type="NCBI Taxonomy" id="1181879"/>
    <lineage>
        <taxon>Bacteria</taxon>
        <taxon>Bacillati</taxon>
        <taxon>Actinomycetota</taxon>
        <taxon>Actinomycetes</taxon>
        <taxon>Pseudonocardiales</taxon>
        <taxon>Pseudonocardiaceae</taxon>
        <taxon>Amycolatopsis</taxon>
    </lineage>
</organism>
<keyword evidence="2" id="KW-1185">Reference proteome</keyword>
<protein>
    <submittedName>
        <fullName evidence="1">Uncharacterized protein</fullName>
    </submittedName>
</protein>
<dbReference type="Proteomes" id="UP000581769">
    <property type="component" value="Unassembled WGS sequence"/>
</dbReference>
<evidence type="ECO:0000313" key="1">
    <source>
        <dbReference type="EMBL" id="MBB4683224.1"/>
    </source>
</evidence>
<name>A0A840IQB1_9PSEU</name>
<dbReference type="EMBL" id="JACHMG010000001">
    <property type="protein sequence ID" value="MBB4683224.1"/>
    <property type="molecule type" value="Genomic_DNA"/>
</dbReference>